<dbReference type="EMBL" id="JAHMHQ010000009">
    <property type="protein sequence ID" value="KAK1636976.1"/>
    <property type="molecule type" value="Genomic_DNA"/>
</dbReference>
<dbReference type="GeneID" id="85467589"/>
<evidence type="ECO:0000313" key="2">
    <source>
        <dbReference type="Proteomes" id="UP001243989"/>
    </source>
</evidence>
<sequence length="223" mass="24906">MLGYSENRVEEENVEFLGAVLTIGLGNQNLPRWLSCTHAIHTHRRPRSMPFFFSFFPPNFSGRQACSEKGWMGREPVNQRTSEPASPEPRAQSLIATRYVAAGGVRNTPAEPVSHFVQSRLNETRSRLFLHKDAEFSAAATGLGGYLLTRTPYHNPSRSPASFSPVNTKILPVGLLLSLYKKGEKTKKKNPEQNHNPFKKRIGEKSANLQLHIEKVGGFPTPI</sequence>
<organism evidence="1 2">
    <name type="scientific">Colletotrichum phormii</name>
    <dbReference type="NCBI Taxonomy" id="359342"/>
    <lineage>
        <taxon>Eukaryota</taxon>
        <taxon>Fungi</taxon>
        <taxon>Dikarya</taxon>
        <taxon>Ascomycota</taxon>
        <taxon>Pezizomycotina</taxon>
        <taxon>Sordariomycetes</taxon>
        <taxon>Hypocreomycetidae</taxon>
        <taxon>Glomerellales</taxon>
        <taxon>Glomerellaceae</taxon>
        <taxon>Colletotrichum</taxon>
        <taxon>Colletotrichum acutatum species complex</taxon>
    </lineage>
</organism>
<dbReference type="RefSeq" id="XP_060445583.1">
    <property type="nucleotide sequence ID" value="XM_060582727.1"/>
</dbReference>
<evidence type="ECO:0000313" key="1">
    <source>
        <dbReference type="EMBL" id="KAK1636976.1"/>
    </source>
</evidence>
<gene>
    <name evidence="1" type="ORF">BDP81DRAFT_216699</name>
</gene>
<accession>A0AAI9ZRR0</accession>
<protein>
    <submittedName>
        <fullName evidence="1">Uncharacterized protein</fullName>
    </submittedName>
</protein>
<proteinExistence type="predicted"/>
<name>A0AAI9ZRR0_9PEZI</name>
<dbReference type="AlphaFoldDB" id="A0AAI9ZRR0"/>
<reference evidence="1" key="1">
    <citation type="submission" date="2021-06" db="EMBL/GenBank/DDBJ databases">
        <title>Comparative genomics, transcriptomics and evolutionary studies reveal genomic signatures of adaptation to plant cell wall in hemibiotrophic fungi.</title>
        <authorList>
            <consortium name="DOE Joint Genome Institute"/>
            <person name="Baroncelli R."/>
            <person name="Diaz J.F."/>
            <person name="Benocci T."/>
            <person name="Peng M."/>
            <person name="Battaglia E."/>
            <person name="Haridas S."/>
            <person name="Andreopoulos W."/>
            <person name="Labutti K."/>
            <person name="Pangilinan J."/>
            <person name="Floch G.L."/>
            <person name="Makela M.R."/>
            <person name="Henrissat B."/>
            <person name="Grigoriev I.V."/>
            <person name="Crouch J.A."/>
            <person name="De Vries R.P."/>
            <person name="Sukno S.A."/>
            <person name="Thon M.R."/>
        </authorList>
    </citation>
    <scope>NUCLEOTIDE SEQUENCE</scope>
    <source>
        <strain evidence="1">CBS 102054</strain>
    </source>
</reference>
<comment type="caution">
    <text evidence="1">The sequence shown here is derived from an EMBL/GenBank/DDBJ whole genome shotgun (WGS) entry which is preliminary data.</text>
</comment>
<keyword evidence="2" id="KW-1185">Reference proteome</keyword>
<dbReference type="Proteomes" id="UP001243989">
    <property type="component" value="Unassembled WGS sequence"/>
</dbReference>